<feature type="transmembrane region" description="Helical" evidence="1">
    <location>
        <begin position="298"/>
        <end position="321"/>
    </location>
</feature>
<feature type="transmembrane region" description="Helical" evidence="1">
    <location>
        <begin position="54"/>
        <end position="76"/>
    </location>
</feature>
<dbReference type="Proteomes" id="UP000192578">
    <property type="component" value="Unassembled WGS sequence"/>
</dbReference>
<reference evidence="3" key="1">
    <citation type="submission" date="2017-01" db="EMBL/GenBank/DDBJ databases">
        <title>Comparative genomics of anhydrobiosis in the tardigrade Hypsibius dujardini.</title>
        <authorList>
            <person name="Yoshida Y."/>
            <person name="Koutsovoulos G."/>
            <person name="Laetsch D."/>
            <person name="Stevens L."/>
            <person name="Kumar S."/>
            <person name="Horikawa D."/>
            <person name="Ishino K."/>
            <person name="Komine S."/>
            <person name="Tomita M."/>
            <person name="Blaxter M."/>
            <person name="Arakawa K."/>
        </authorList>
    </citation>
    <scope>NUCLEOTIDE SEQUENCE [LARGE SCALE GENOMIC DNA]</scope>
    <source>
        <strain evidence="3">Z151</strain>
    </source>
</reference>
<comment type="caution">
    <text evidence="2">The sequence shown here is derived from an EMBL/GenBank/DDBJ whole genome shotgun (WGS) entry which is preliminary data.</text>
</comment>
<dbReference type="AlphaFoldDB" id="A0A9X6NHY4"/>
<dbReference type="EMBL" id="MTYJ01000382">
    <property type="protein sequence ID" value="OWA54220.1"/>
    <property type="molecule type" value="Genomic_DNA"/>
</dbReference>
<dbReference type="OrthoDB" id="10676140at2759"/>
<protein>
    <submittedName>
        <fullName evidence="2">Uncharacterized protein</fullName>
    </submittedName>
</protein>
<feature type="transmembrane region" description="Helical" evidence="1">
    <location>
        <begin position="117"/>
        <end position="139"/>
    </location>
</feature>
<evidence type="ECO:0000313" key="3">
    <source>
        <dbReference type="Proteomes" id="UP000192578"/>
    </source>
</evidence>
<keyword evidence="3" id="KW-1185">Reference proteome</keyword>
<organism evidence="2 3">
    <name type="scientific">Hypsibius exemplaris</name>
    <name type="common">Freshwater tardigrade</name>
    <dbReference type="NCBI Taxonomy" id="2072580"/>
    <lineage>
        <taxon>Eukaryota</taxon>
        <taxon>Metazoa</taxon>
        <taxon>Ecdysozoa</taxon>
        <taxon>Tardigrada</taxon>
        <taxon>Eutardigrada</taxon>
        <taxon>Parachela</taxon>
        <taxon>Hypsibioidea</taxon>
        <taxon>Hypsibiidae</taxon>
        <taxon>Hypsibius</taxon>
    </lineage>
</organism>
<gene>
    <name evidence="2" type="ORF">BV898_18631</name>
</gene>
<keyword evidence="1" id="KW-0812">Transmembrane</keyword>
<sequence>MNPTRPSPSDKHDLSGTNRRSKSDLFICHAPVLRWTGFLPLGRGSSTETCARKFTSYALTCLAVALLMGNVSYSFVAVSRMLGEVFAQTTSHTPGKLSFTDQGSINKTVNGSWLRTLLYYVPDLTAAARSFIVLAIILYKRNRWTNLQQHTLELVKACFPGDSDIEIRLYRKVKWISMASLVATVLSYLYWTAVSWVDNIRASNLTSLDAEVVFYPIPLSLTLRQYVELDAVLRTFPFILSQQAHLCGVFLVVILSETLTGFHREIAQASVDVTIEKVQRWLRLHVRMLDFVEEVSEMFQLIFLTTYVSDFLNVIGSLAFLLSSELITSDWSYLHYIGTSCIFGVYATTSVVPLIRVHEKGASLPEAAFRLAVMTGKDQNEQMTTPDLSYALLDKALRRFEKSCRHHPLMFTGLNYVHFTRELLFGTWALTVSFLILANELFK</sequence>
<feature type="transmembrane region" description="Helical" evidence="1">
    <location>
        <begin position="333"/>
        <end position="355"/>
    </location>
</feature>
<accession>A0A9X6NHY4</accession>
<keyword evidence="1" id="KW-1133">Transmembrane helix</keyword>
<evidence type="ECO:0000256" key="1">
    <source>
        <dbReference type="SAM" id="Phobius"/>
    </source>
</evidence>
<name>A0A9X6NHY4_HYPEX</name>
<keyword evidence="1" id="KW-0472">Membrane</keyword>
<feature type="transmembrane region" description="Helical" evidence="1">
    <location>
        <begin position="173"/>
        <end position="191"/>
    </location>
</feature>
<proteinExistence type="predicted"/>
<feature type="transmembrane region" description="Helical" evidence="1">
    <location>
        <begin position="423"/>
        <end position="442"/>
    </location>
</feature>
<evidence type="ECO:0000313" key="2">
    <source>
        <dbReference type="EMBL" id="OWA54220.1"/>
    </source>
</evidence>